<evidence type="ECO:0000313" key="2">
    <source>
        <dbReference type="EMBL" id="CAF1119193.1"/>
    </source>
</evidence>
<dbReference type="GO" id="GO:0009313">
    <property type="term" value="P:oligosaccharide catabolic process"/>
    <property type="evidence" value="ECO:0007669"/>
    <property type="project" value="TreeGrafter"/>
</dbReference>
<evidence type="ECO:0000313" key="3">
    <source>
        <dbReference type="Proteomes" id="UP000663852"/>
    </source>
</evidence>
<dbReference type="PANTHER" id="PTHR10357">
    <property type="entry name" value="ALPHA-AMYLASE FAMILY MEMBER"/>
    <property type="match status" value="1"/>
</dbReference>
<dbReference type="OrthoDB" id="1740265at2759"/>
<dbReference type="GO" id="GO:0004556">
    <property type="term" value="F:alpha-amylase activity"/>
    <property type="evidence" value="ECO:0007669"/>
    <property type="project" value="TreeGrafter"/>
</dbReference>
<name>A0A814QF94_ADIRI</name>
<comment type="caution">
    <text evidence="2">The sequence shown here is derived from an EMBL/GenBank/DDBJ whole genome shotgun (WGS) entry which is preliminary data.</text>
</comment>
<proteinExistence type="predicted"/>
<reference evidence="2" key="1">
    <citation type="submission" date="2021-02" db="EMBL/GenBank/DDBJ databases">
        <authorList>
            <person name="Nowell W R."/>
        </authorList>
    </citation>
    <scope>NUCLEOTIDE SEQUENCE</scope>
</reference>
<feature type="domain" description="Glycosyl hydrolase family 13 catalytic" evidence="1">
    <location>
        <begin position="52"/>
        <end position="481"/>
    </location>
</feature>
<accession>A0A814QF94</accession>
<organism evidence="2 3">
    <name type="scientific">Adineta ricciae</name>
    <name type="common">Rotifer</name>
    <dbReference type="NCBI Taxonomy" id="249248"/>
    <lineage>
        <taxon>Eukaryota</taxon>
        <taxon>Metazoa</taxon>
        <taxon>Spiralia</taxon>
        <taxon>Gnathifera</taxon>
        <taxon>Rotifera</taxon>
        <taxon>Eurotatoria</taxon>
        <taxon>Bdelloidea</taxon>
        <taxon>Adinetida</taxon>
        <taxon>Adinetidae</taxon>
        <taxon>Adineta</taxon>
    </lineage>
</organism>
<dbReference type="InterPro" id="IPR017853">
    <property type="entry name" value="GH"/>
</dbReference>
<dbReference type="Proteomes" id="UP000663852">
    <property type="component" value="Unassembled WGS sequence"/>
</dbReference>
<sequence length="596" mass="69366">MSTVLKIFQIIQPSNTSEFPLRAFSTMSENLSKSACTCQAVEPRRDKLLIYQILVRLFGNRNLTNIVHGTIEQNGVGKLNDVNDRCLEEIKKFGYTHVWYCGVLEHATMTDYTAYGIRKDNPYVVKGLAGSPYAVKDYYDIDPDLAVDIPNRIQEFEQLVQRTHGHGLKVIMDFIPNHVAREYGSDVRPDEDFEFQMPNVEHIPPCIDISKIPKYTERPARATGNDVFHSRPLITDWFETVKLNYGTDYSAGRNHFDPRPPLWDKLFRILCYWIDKGVDGFRCDMAEMVAADFWHWLITSIRRTYPNRRIIFIAEIYRPDLYQRYIEHGLFDYLYDKVGLYDCLRWLLEEGSALGNCNDITRIHNEQKHLETHMLRFLENHDEVRIAAKQFAGNPWKALPAAVCTAVLHSGPVMIYFGQEIGVDSIGPKGFQGDDGRTTIFDYWGIPEHQAWYNNGACDGGQLAVSQKALRSFYESLFKLIHDHKCLHCVSSKLADLQYANHSHYDTKKIFSFIRYHEHDEQLLFVLNFDYTCQYDIELAIPDEVWTRIGLDITKSYILQEVFIDRTLKFELRANKNLRFPLPNNQIYVFQIQEQS</sequence>
<dbReference type="SMART" id="SM00642">
    <property type="entry name" value="Aamy"/>
    <property type="match status" value="1"/>
</dbReference>
<protein>
    <recommendedName>
        <fullName evidence="1">Glycosyl hydrolase family 13 catalytic domain-containing protein</fullName>
    </recommendedName>
</protein>
<dbReference type="InterPro" id="IPR006047">
    <property type="entry name" value="GH13_cat_dom"/>
</dbReference>
<dbReference type="PANTHER" id="PTHR10357:SF205">
    <property type="entry name" value="O-GLYCOSYL HYDROLASE FAMILY 13"/>
    <property type="match status" value="1"/>
</dbReference>
<dbReference type="Pfam" id="PF00128">
    <property type="entry name" value="Alpha-amylase"/>
    <property type="match status" value="1"/>
</dbReference>
<dbReference type="SUPFAM" id="SSF51445">
    <property type="entry name" value="(Trans)glycosidases"/>
    <property type="match status" value="1"/>
</dbReference>
<dbReference type="EMBL" id="CAJNOJ010000104">
    <property type="protein sequence ID" value="CAF1119193.1"/>
    <property type="molecule type" value="Genomic_DNA"/>
</dbReference>
<gene>
    <name evidence="2" type="ORF">EDS130_LOCUS20956</name>
</gene>
<dbReference type="Gene3D" id="3.20.20.80">
    <property type="entry name" value="Glycosidases"/>
    <property type="match status" value="2"/>
</dbReference>
<evidence type="ECO:0000259" key="1">
    <source>
        <dbReference type="SMART" id="SM00642"/>
    </source>
</evidence>
<dbReference type="AlphaFoldDB" id="A0A814QF94"/>